<dbReference type="SUPFAM" id="SSF50729">
    <property type="entry name" value="PH domain-like"/>
    <property type="match status" value="1"/>
</dbReference>
<evidence type="ECO:0000259" key="1">
    <source>
        <dbReference type="PROSITE" id="PS50003"/>
    </source>
</evidence>
<dbReference type="CDD" id="cd00821">
    <property type="entry name" value="PH"/>
    <property type="match status" value="1"/>
</dbReference>
<organism evidence="2 3">
    <name type="scientific">Porites evermanni</name>
    <dbReference type="NCBI Taxonomy" id="104178"/>
    <lineage>
        <taxon>Eukaryota</taxon>
        <taxon>Metazoa</taxon>
        <taxon>Cnidaria</taxon>
        <taxon>Anthozoa</taxon>
        <taxon>Hexacorallia</taxon>
        <taxon>Scleractinia</taxon>
        <taxon>Fungiina</taxon>
        <taxon>Poritidae</taxon>
        <taxon>Porites</taxon>
    </lineage>
</organism>
<keyword evidence="3" id="KW-1185">Reference proteome</keyword>
<dbReference type="EMBL" id="CALNXI010000609">
    <property type="protein sequence ID" value="CAH3030065.1"/>
    <property type="molecule type" value="Genomic_DNA"/>
</dbReference>
<evidence type="ECO:0000313" key="3">
    <source>
        <dbReference type="Proteomes" id="UP001159427"/>
    </source>
</evidence>
<proteinExistence type="predicted"/>
<comment type="caution">
    <text evidence="2">The sequence shown here is derived from an EMBL/GenBank/DDBJ whole genome shotgun (WGS) entry which is preliminary data.</text>
</comment>
<protein>
    <recommendedName>
        <fullName evidence="1">PH domain-containing protein</fullName>
    </recommendedName>
</protein>
<evidence type="ECO:0000313" key="2">
    <source>
        <dbReference type="EMBL" id="CAH3030065.1"/>
    </source>
</evidence>
<accession>A0ABN8MKD6</accession>
<dbReference type="SMART" id="SM00233">
    <property type="entry name" value="PH"/>
    <property type="match status" value="1"/>
</dbReference>
<dbReference type="Gene3D" id="2.30.29.30">
    <property type="entry name" value="Pleckstrin-homology domain (PH domain)/Phosphotyrosine-binding domain (PTB)"/>
    <property type="match status" value="1"/>
</dbReference>
<dbReference type="InterPro" id="IPR011993">
    <property type="entry name" value="PH-like_dom_sf"/>
</dbReference>
<sequence>MVNSPDEEIFGEILRKKMKKNTWREYWVILRNDRLIFMSPSKRKVAGMIKLSQETTCKVVGRKSSKHVPDHGTKPTVDHMENGDGTCKFKLYAKRGVHLLKTDCKSSCERWIEAISHVVHNLWDMNPSNNAPAAPFYNGKQSLRCRLKRDIINTWAGIFGYATLVEEDEGTVVEENIEDSGGIQNAKAISPRITVTEQGTFSKWINFRNHLPRARSNPINYKLLIEDITN</sequence>
<feature type="domain" description="PH" evidence="1">
    <location>
        <begin position="6"/>
        <end position="120"/>
    </location>
</feature>
<dbReference type="InterPro" id="IPR001849">
    <property type="entry name" value="PH_domain"/>
</dbReference>
<dbReference type="PROSITE" id="PS50003">
    <property type="entry name" value="PH_DOMAIN"/>
    <property type="match status" value="1"/>
</dbReference>
<gene>
    <name evidence="2" type="ORF">PEVE_00037299</name>
</gene>
<reference evidence="2 3" key="1">
    <citation type="submission" date="2022-05" db="EMBL/GenBank/DDBJ databases">
        <authorList>
            <consortium name="Genoscope - CEA"/>
            <person name="William W."/>
        </authorList>
    </citation>
    <scope>NUCLEOTIDE SEQUENCE [LARGE SCALE GENOMIC DNA]</scope>
</reference>
<name>A0ABN8MKD6_9CNID</name>
<dbReference type="Pfam" id="PF00169">
    <property type="entry name" value="PH"/>
    <property type="match status" value="1"/>
</dbReference>
<dbReference type="Proteomes" id="UP001159427">
    <property type="component" value="Unassembled WGS sequence"/>
</dbReference>